<dbReference type="InterPro" id="IPR045584">
    <property type="entry name" value="Pilin-like"/>
</dbReference>
<dbReference type="NCBIfam" id="TIGR02532">
    <property type="entry name" value="IV_pilin_GFxxxE"/>
    <property type="match status" value="1"/>
</dbReference>
<keyword evidence="3" id="KW-0812">Transmembrane</keyword>
<dbReference type="PROSITE" id="PS00430">
    <property type="entry name" value="TONB_DEPENDENT_REC_1"/>
    <property type="match status" value="1"/>
</dbReference>
<dbReference type="Gene3D" id="3.30.700.10">
    <property type="entry name" value="Glycoprotein, Type 4 Pilin"/>
    <property type="match status" value="1"/>
</dbReference>
<protein>
    <submittedName>
        <fullName evidence="4">Prepilin-type cleavage/methylation domain-containing protein</fullName>
    </submittedName>
    <submittedName>
        <fullName evidence="5">Type IV pilus assembly protein PilA</fullName>
    </submittedName>
</protein>
<dbReference type="PANTHER" id="PTHR30093">
    <property type="entry name" value="GENERAL SECRETION PATHWAY PROTEIN G"/>
    <property type="match status" value="1"/>
</dbReference>
<evidence type="ECO:0000313" key="7">
    <source>
        <dbReference type="Proteomes" id="UP000295058"/>
    </source>
</evidence>
<dbReference type="AlphaFoldDB" id="A0A235CLR3"/>
<evidence type="ECO:0000256" key="1">
    <source>
        <dbReference type="ARBA" id="ARBA00005233"/>
    </source>
</evidence>
<keyword evidence="2" id="KW-0488">Methylation</keyword>
<keyword evidence="7" id="KW-1185">Reference proteome</keyword>
<dbReference type="GO" id="GO:0007155">
    <property type="term" value="P:cell adhesion"/>
    <property type="evidence" value="ECO:0007669"/>
    <property type="project" value="InterPro"/>
</dbReference>
<dbReference type="OrthoDB" id="5918848at2"/>
<dbReference type="Pfam" id="PF07963">
    <property type="entry name" value="N_methyl"/>
    <property type="match status" value="1"/>
</dbReference>
<dbReference type="EMBL" id="SODO01000002">
    <property type="protein sequence ID" value="TDW61308.1"/>
    <property type="molecule type" value="Genomic_DNA"/>
</dbReference>
<dbReference type="Pfam" id="PF00114">
    <property type="entry name" value="Pilin"/>
    <property type="match status" value="1"/>
</dbReference>
<dbReference type="GO" id="GO:0044096">
    <property type="term" value="C:type IV pilus"/>
    <property type="evidence" value="ECO:0007669"/>
    <property type="project" value="TreeGrafter"/>
</dbReference>
<dbReference type="InterPro" id="IPR001082">
    <property type="entry name" value="Pilin"/>
</dbReference>
<keyword evidence="3" id="KW-0472">Membrane</keyword>
<reference evidence="4 6" key="1">
    <citation type="submission" date="2017-08" db="EMBL/GenBank/DDBJ databases">
        <title>Draft Genome Sequence of the Marine Bacterium Oceanimonas baumannii ATCC 700832.</title>
        <authorList>
            <person name="Mcclelland W.D."/>
            <person name="Brennan M.A."/>
            <person name="Trachtenberg A.M."/>
            <person name="Maclea K.S."/>
        </authorList>
    </citation>
    <scope>NUCLEOTIDE SEQUENCE [LARGE SCALE GENOMIC DNA]</scope>
    <source>
        <strain evidence="4 6">ATCC 700832</strain>
    </source>
</reference>
<proteinExistence type="inferred from homology"/>
<evidence type="ECO:0000313" key="4">
    <source>
        <dbReference type="EMBL" id="OYD25492.1"/>
    </source>
</evidence>
<evidence type="ECO:0000256" key="2">
    <source>
        <dbReference type="ARBA" id="ARBA00022481"/>
    </source>
</evidence>
<comment type="similarity">
    <text evidence="1">Belongs to the N-Me-Phe pilin family.</text>
</comment>
<gene>
    <name evidence="4" type="ORF">B6S09_04565</name>
    <name evidence="5" type="ORF">LY04_00843</name>
</gene>
<evidence type="ECO:0000313" key="5">
    <source>
        <dbReference type="EMBL" id="TDW61308.1"/>
    </source>
</evidence>
<keyword evidence="3" id="KW-1133">Transmembrane helix</keyword>
<evidence type="ECO:0000256" key="3">
    <source>
        <dbReference type="SAM" id="Phobius"/>
    </source>
</evidence>
<organism evidence="4 6">
    <name type="scientific">Oceanimonas baumannii</name>
    <dbReference type="NCBI Taxonomy" id="129578"/>
    <lineage>
        <taxon>Bacteria</taxon>
        <taxon>Pseudomonadati</taxon>
        <taxon>Pseudomonadota</taxon>
        <taxon>Gammaproteobacteria</taxon>
        <taxon>Aeromonadales</taxon>
        <taxon>Aeromonadaceae</taxon>
        <taxon>Oceanimonas</taxon>
    </lineage>
</organism>
<dbReference type="Proteomes" id="UP000295058">
    <property type="component" value="Unassembled WGS sequence"/>
</dbReference>
<accession>A0A235CLR3</accession>
<dbReference type="GO" id="GO:0043107">
    <property type="term" value="P:type IV pilus-dependent motility"/>
    <property type="evidence" value="ECO:0007669"/>
    <property type="project" value="TreeGrafter"/>
</dbReference>
<dbReference type="InterPro" id="IPR010916">
    <property type="entry name" value="TonB_box_CS"/>
</dbReference>
<feature type="transmembrane region" description="Helical" evidence="3">
    <location>
        <begin position="12"/>
        <end position="36"/>
    </location>
</feature>
<reference evidence="5 7" key="2">
    <citation type="submission" date="2019-03" db="EMBL/GenBank/DDBJ databases">
        <title>Genomic Encyclopedia of Archaeal and Bacterial Type Strains, Phase II (KMG-II): from individual species to whole genera.</title>
        <authorList>
            <person name="Goeker M."/>
        </authorList>
    </citation>
    <scope>NUCLEOTIDE SEQUENCE [LARGE SCALE GENOMIC DNA]</scope>
    <source>
        <strain evidence="5 7">DSM 15594</strain>
    </source>
</reference>
<evidence type="ECO:0000313" key="6">
    <source>
        <dbReference type="Proteomes" id="UP000243640"/>
    </source>
</evidence>
<dbReference type="SUPFAM" id="SSF54523">
    <property type="entry name" value="Pili subunits"/>
    <property type="match status" value="1"/>
</dbReference>
<dbReference type="PANTHER" id="PTHR30093:SF34">
    <property type="entry name" value="PREPILIN PEPTIDASE-DEPENDENT PROTEIN D"/>
    <property type="match status" value="1"/>
</dbReference>
<sequence length="145" mass="15122">MINKTQAYHQYGFTLIELMIVVAIVAILAAVALPAYQTYTQRARFTEVIAATGPAKTAIEVCAQTGGNNCTTSANGALSGAVNTDIVDSVEVTANNNEKGPWTITATGTDKVQDSTFIMTGEVSGGRVIWTQPASSSDCIADGLC</sequence>
<dbReference type="InterPro" id="IPR012902">
    <property type="entry name" value="N_methyl_site"/>
</dbReference>
<dbReference type="Proteomes" id="UP000243640">
    <property type="component" value="Unassembled WGS sequence"/>
</dbReference>
<dbReference type="EMBL" id="NQJF01000003">
    <property type="protein sequence ID" value="OYD25492.1"/>
    <property type="molecule type" value="Genomic_DNA"/>
</dbReference>
<dbReference type="RefSeq" id="WP_094277321.1">
    <property type="nucleotide sequence ID" value="NZ_JBLWZI010000002.1"/>
</dbReference>
<comment type="caution">
    <text evidence="4">The sequence shown here is derived from an EMBL/GenBank/DDBJ whole genome shotgun (WGS) entry which is preliminary data.</text>
</comment>
<name>A0A235CLR3_9GAMM</name>